<dbReference type="PRINTS" id="PR01006">
    <property type="entry name" value="FLGHOOKFLIE"/>
</dbReference>
<evidence type="ECO:0000256" key="4">
    <source>
        <dbReference type="ARBA" id="ARBA00023143"/>
    </source>
</evidence>
<evidence type="ECO:0000256" key="2">
    <source>
        <dbReference type="ARBA" id="ARBA00009272"/>
    </source>
</evidence>
<organism evidence="6 7">
    <name type="scientific">Lysobacter hankyongensis</name>
    <dbReference type="NCBI Taxonomy" id="1176535"/>
    <lineage>
        <taxon>Bacteria</taxon>
        <taxon>Pseudomonadati</taxon>
        <taxon>Pseudomonadota</taxon>
        <taxon>Gammaproteobacteria</taxon>
        <taxon>Lysobacterales</taxon>
        <taxon>Lysobacteraceae</taxon>
        <taxon>Lysobacter</taxon>
    </lineage>
</organism>
<comment type="caution">
    <text evidence="6">The sequence shown here is derived from an EMBL/GenBank/DDBJ whole genome shotgun (WGS) entry which is preliminary data.</text>
</comment>
<comment type="similarity">
    <text evidence="2 5">Belongs to the FliE family.</text>
</comment>
<dbReference type="PANTHER" id="PTHR34653:SF1">
    <property type="entry name" value="FLAGELLAR HOOK-BASAL BODY COMPLEX PROTEIN FLIE"/>
    <property type="match status" value="1"/>
</dbReference>
<name>A0ABP9CBL6_9GAMM</name>
<accession>A0ABP9CBL6</accession>
<keyword evidence="7" id="KW-1185">Reference proteome</keyword>
<evidence type="ECO:0000256" key="5">
    <source>
        <dbReference type="HAMAP-Rule" id="MF_00724"/>
    </source>
</evidence>
<dbReference type="Pfam" id="PF02049">
    <property type="entry name" value="FliE"/>
    <property type="match status" value="1"/>
</dbReference>
<dbReference type="EMBL" id="BAABJE010000030">
    <property type="protein sequence ID" value="GAA4807914.1"/>
    <property type="molecule type" value="Genomic_DNA"/>
</dbReference>
<dbReference type="NCBIfam" id="TIGR00205">
    <property type="entry name" value="fliE"/>
    <property type="match status" value="1"/>
</dbReference>
<keyword evidence="4 5" id="KW-0975">Bacterial flagellum</keyword>
<dbReference type="Proteomes" id="UP001499959">
    <property type="component" value="Unassembled WGS sequence"/>
</dbReference>
<dbReference type="RefSeq" id="WP_345304987.1">
    <property type="nucleotide sequence ID" value="NZ_BAABJE010000030.1"/>
</dbReference>
<gene>
    <name evidence="5" type="primary">fliE</name>
    <name evidence="6" type="ORF">GCM10023307_38390</name>
</gene>
<sequence>MSIEAISPTGITPFAADVAAADRVSAAQFSGMQASGVQASGLDFASMIGDGLSRVDQSLRAADGQIRSLAAGENIPLHDVMISMERARMDLMLVVEVRNRLVEAYQELTRMQL</sequence>
<dbReference type="PANTHER" id="PTHR34653">
    <property type="match status" value="1"/>
</dbReference>
<protein>
    <recommendedName>
        <fullName evidence="3 5">Flagellar hook-basal body complex protein FliE</fullName>
    </recommendedName>
</protein>
<evidence type="ECO:0000313" key="7">
    <source>
        <dbReference type="Proteomes" id="UP001499959"/>
    </source>
</evidence>
<evidence type="ECO:0000256" key="1">
    <source>
        <dbReference type="ARBA" id="ARBA00004117"/>
    </source>
</evidence>
<evidence type="ECO:0000313" key="6">
    <source>
        <dbReference type="EMBL" id="GAA4807914.1"/>
    </source>
</evidence>
<dbReference type="InterPro" id="IPR001624">
    <property type="entry name" value="FliE"/>
</dbReference>
<evidence type="ECO:0000256" key="3">
    <source>
        <dbReference type="ARBA" id="ARBA00018024"/>
    </source>
</evidence>
<dbReference type="HAMAP" id="MF_00724">
    <property type="entry name" value="FliE"/>
    <property type="match status" value="1"/>
</dbReference>
<reference evidence="7" key="1">
    <citation type="journal article" date="2019" name="Int. J. Syst. Evol. Microbiol.">
        <title>The Global Catalogue of Microorganisms (GCM) 10K type strain sequencing project: providing services to taxonomists for standard genome sequencing and annotation.</title>
        <authorList>
            <consortium name="The Broad Institute Genomics Platform"/>
            <consortium name="The Broad Institute Genome Sequencing Center for Infectious Disease"/>
            <person name="Wu L."/>
            <person name="Ma J."/>
        </authorList>
    </citation>
    <scope>NUCLEOTIDE SEQUENCE [LARGE SCALE GENOMIC DNA]</scope>
    <source>
        <strain evidence="7">JCM 18204</strain>
    </source>
</reference>
<comment type="subcellular location">
    <subcellularLocation>
        <location evidence="1 5">Bacterial flagellum basal body</location>
    </subcellularLocation>
</comment>
<proteinExistence type="inferred from homology"/>